<comment type="similarity">
    <text evidence="2">Belongs to the GMC oxidoreductase family.</text>
</comment>
<evidence type="ECO:0000256" key="1">
    <source>
        <dbReference type="ARBA" id="ARBA00001974"/>
    </source>
</evidence>
<dbReference type="GO" id="GO:0016614">
    <property type="term" value="F:oxidoreductase activity, acting on CH-OH group of donors"/>
    <property type="evidence" value="ECO:0007669"/>
    <property type="project" value="InterPro"/>
</dbReference>
<evidence type="ECO:0000313" key="8">
    <source>
        <dbReference type="Proteomes" id="UP000547976"/>
    </source>
</evidence>
<dbReference type="PANTHER" id="PTHR42784:SF1">
    <property type="entry name" value="PYRANOSE 2-OXIDASE"/>
    <property type="match status" value="1"/>
</dbReference>
<dbReference type="SUPFAM" id="SSF51905">
    <property type="entry name" value="FAD/NAD(P)-binding domain"/>
    <property type="match status" value="1"/>
</dbReference>
<dbReference type="EMBL" id="JAAOAV010000191">
    <property type="protein sequence ID" value="KAF5590567.1"/>
    <property type="molecule type" value="Genomic_DNA"/>
</dbReference>
<dbReference type="GeneID" id="59310114"/>
<name>A0A8H5LFM0_GIBSU</name>
<dbReference type="Pfam" id="PF05199">
    <property type="entry name" value="GMC_oxred_C"/>
    <property type="match status" value="1"/>
</dbReference>
<keyword evidence="4" id="KW-0274">FAD</keyword>
<keyword evidence="8" id="KW-1185">Reference proteome</keyword>
<dbReference type="RefSeq" id="XP_036533729.1">
    <property type="nucleotide sequence ID" value="XM_036675396.1"/>
</dbReference>
<dbReference type="InterPro" id="IPR051473">
    <property type="entry name" value="P2Ox-like"/>
</dbReference>
<organism evidence="7 8">
    <name type="scientific">Gibberella subglutinans</name>
    <name type="common">Fusarium subglutinans</name>
    <dbReference type="NCBI Taxonomy" id="42677"/>
    <lineage>
        <taxon>Eukaryota</taxon>
        <taxon>Fungi</taxon>
        <taxon>Dikarya</taxon>
        <taxon>Ascomycota</taxon>
        <taxon>Pezizomycotina</taxon>
        <taxon>Sordariomycetes</taxon>
        <taxon>Hypocreomycetidae</taxon>
        <taxon>Hypocreales</taxon>
        <taxon>Nectriaceae</taxon>
        <taxon>Fusarium</taxon>
        <taxon>Fusarium fujikuroi species complex</taxon>
    </lineage>
</organism>
<dbReference type="SUPFAM" id="SSF49899">
    <property type="entry name" value="Concanavalin A-like lectins/glucanases"/>
    <property type="match status" value="1"/>
</dbReference>
<accession>A0A8H5LFM0</accession>
<dbReference type="GO" id="GO:0030246">
    <property type="term" value="F:carbohydrate binding"/>
    <property type="evidence" value="ECO:0007669"/>
    <property type="project" value="InterPro"/>
</dbReference>
<dbReference type="InterPro" id="IPR036188">
    <property type="entry name" value="FAD/NAD-bd_sf"/>
</dbReference>
<dbReference type="OrthoDB" id="167809at2759"/>
<dbReference type="Proteomes" id="UP000547976">
    <property type="component" value="Unassembled WGS sequence"/>
</dbReference>
<keyword evidence="3" id="KW-0285">Flavoprotein</keyword>
<dbReference type="AlphaFoldDB" id="A0A8H5LFM0"/>
<dbReference type="Pfam" id="PF00337">
    <property type="entry name" value="Gal-bind_lectin"/>
    <property type="match status" value="1"/>
</dbReference>
<evidence type="ECO:0000256" key="4">
    <source>
        <dbReference type="ARBA" id="ARBA00022827"/>
    </source>
</evidence>
<proteinExistence type="inferred from homology"/>
<dbReference type="InterPro" id="IPR001079">
    <property type="entry name" value="Galectin_CRD"/>
</dbReference>
<evidence type="ECO:0000256" key="5">
    <source>
        <dbReference type="ARBA" id="ARBA00023002"/>
    </source>
</evidence>
<keyword evidence="5" id="KW-0560">Oxidoreductase</keyword>
<evidence type="ECO:0000256" key="2">
    <source>
        <dbReference type="ARBA" id="ARBA00010790"/>
    </source>
</evidence>
<protein>
    <submittedName>
        <fullName evidence="7">FAD NAD(P)-binding domain protein</fullName>
    </submittedName>
</protein>
<dbReference type="InterPro" id="IPR007867">
    <property type="entry name" value="GMC_OxRtase_C"/>
</dbReference>
<dbReference type="PROSITE" id="PS51304">
    <property type="entry name" value="GALECTIN"/>
    <property type="match status" value="1"/>
</dbReference>
<evidence type="ECO:0000259" key="6">
    <source>
        <dbReference type="PROSITE" id="PS51304"/>
    </source>
</evidence>
<feature type="domain" description="Galectin" evidence="6">
    <location>
        <begin position="12"/>
        <end position="155"/>
    </location>
</feature>
<sequence>MPSQNRTLKLNSKLSFGKIFEAGSFIVFYSSSYDPVPDTTASIDNTSVNITSADDEDLLHISFRRVENQIVFNSRLKDTQGNLVWGSEERVPLQGVFSKTDVTILVRLEDDVYQVYVDDSIIHSYKKRIRKDARGVSYRANTKSLFTDPIQVQLVTPDAVSDIKLKPATSYEAAYFTLKPEDIAAESEKDPFDYVIIGSGIGGGMLATDLLDKNKRMSSSFSSQSNNSVTRSSGTCDEAHPIAEDTKERTKRILVIERGNLLFPTHSLNMPRPTSRGTYGQMNDLFYNHFKSNWEMDDETRKIWKGGPVYCLGGRSTVWGLFCPSIQRNLRKAEEWMNISYPQTLPLHRALKDSLNLHDEESRLPTTQWEWGRVASEFRNPANFDFAEGAFSTVDRLLEAAMDNHNGQGKFKILINSLGSHLEPQPQPGKKQSATHVVVSAKDTFGSEFARNFGHLTDHYIFYVTMPFYYKDMKLRNTLGGVKLQTDIKFNYIDQSTALANISLDASSFLPRRNIPDSELPQFIIAYILPSQLSRDNEVDLDDEGRTRIKVGYADDGKLDKKKIVLKDFAVDVMNKIAVTLDIQFVQHKFDMDDYVILPKITKDNIQLGELGPGGVAHELGSIPMPNASKKGGILDENLKMQYGWDNVYVCDLSVFPYSPAANPTLSLAALSLRLSDHLVPPKDTDYQPIVVRNLCPSTVYVTMTLSHERSLSWDPSPGKDKRVKLESGQSMTWKREQKETIFIYSSETGKDFNVQIVEPGVTALITESP</sequence>
<gene>
    <name evidence="7" type="ORF">FSUBG_10783</name>
</gene>
<comment type="caution">
    <text evidence="7">The sequence shown here is derived from an EMBL/GenBank/DDBJ whole genome shotgun (WGS) entry which is preliminary data.</text>
</comment>
<dbReference type="Gene3D" id="2.60.120.200">
    <property type="match status" value="1"/>
</dbReference>
<dbReference type="PANTHER" id="PTHR42784">
    <property type="entry name" value="PYRANOSE 2-OXIDASE"/>
    <property type="match status" value="1"/>
</dbReference>
<dbReference type="InterPro" id="IPR013320">
    <property type="entry name" value="ConA-like_dom_sf"/>
</dbReference>
<comment type="cofactor">
    <cofactor evidence="1">
        <name>FAD</name>
        <dbReference type="ChEBI" id="CHEBI:57692"/>
    </cofactor>
</comment>
<reference evidence="7 8" key="1">
    <citation type="submission" date="2020-05" db="EMBL/GenBank/DDBJ databases">
        <title>Identification and distribution of gene clusters putatively required for synthesis of sphingolipid metabolism inhibitors in phylogenetically diverse species of the filamentous fungus Fusarium.</title>
        <authorList>
            <person name="Kim H.-S."/>
            <person name="Busman M."/>
            <person name="Brown D.W."/>
            <person name="Divon H."/>
            <person name="Uhlig S."/>
            <person name="Proctor R.H."/>
        </authorList>
    </citation>
    <scope>NUCLEOTIDE SEQUENCE [LARGE SCALE GENOMIC DNA]</scope>
    <source>
        <strain evidence="7 8">NRRL 66333</strain>
    </source>
</reference>
<evidence type="ECO:0000313" key="7">
    <source>
        <dbReference type="EMBL" id="KAF5590567.1"/>
    </source>
</evidence>
<evidence type="ECO:0000256" key="3">
    <source>
        <dbReference type="ARBA" id="ARBA00022630"/>
    </source>
</evidence>
<dbReference type="Gene3D" id="3.50.50.60">
    <property type="entry name" value="FAD/NAD(P)-binding domain"/>
    <property type="match status" value="2"/>
</dbReference>